<dbReference type="InterPro" id="IPR008382">
    <property type="entry name" value="SPHK1-interactor_AKAP_110"/>
</dbReference>
<evidence type="ECO:0008006" key="4">
    <source>
        <dbReference type="Google" id="ProtNLM"/>
    </source>
</evidence>
<dbReference type="PANTHER" id="PTHR10226:SF7">
    <property type="entry name" value="A-KINASE ANCHOR PROTEIN SPHKAP"/>
    <property type="match status" value="1"/>
</dbReference>
<dbReference type="GO" id="GO:0051018">
    <property type="term" value="F:protein kinase A binding"/>
    <property type="evidence" value="ECO:0007669"/>
    <property type="project" value="TreeGrafter"/>
</dbReference>
<dbReference type="Proteomes" id="UP001187315">
    <property type="component" value="Unassembled WGS sequence"/>
</dbReference>
<evidence type="ECO:0000313" key="3">
    <source>
        <dbReference type="Proteomes" id="UP001187315"/>
    </source>
</evidence>
<proteinExistence type="predicted"/>
<evidence type="ECO:0000313" key="2">
    <source>
        <dbReference type="EMBL" id="KAK2848216.1"/>
    </source>
</evidence>
<sequence>MAGAQRLLSALGNVQSSALFEDSVESEGIKTESSLGSSVSACKKVLCSNSVLDTCDYWLKNDKALCRVNFLEDQHDGGCTICFVSLGMSTADRHDNICLKKLASVSPDLPRLVEGLGSRPLKEHEILLLNGLESPDTCQHDLIHSHINKFLIGLQSGQERQRHARMASQRVCDDDTNRSVSSIEEDFLTASEHLEEENADAEVLIESTEKLKTEKAKNKNVVEREDSEDSDTICASCKSHKVSRTSSRRDNIPSKNSKNTNKESNYASSLAESVLQDAFIHLSQDELSFSTEVVMSNSNSPQKSTDEATRTRTHSFELPKIVIVQSPDNCDEPSEWPGTQSFRAPEIQDIQETGTQPHLNHSSPIRHTAKPVEIALACAASIIGTISNPQVTKQLVLETGNDEAEKDEEEGTDTERRDYSLSSAMYSTPEIAEAVDPVCVSEDSLSATSVGLLSAAQASTAVMLHCSVAEGSSMDTFRSTVAEILLKEALEVLIHKQSYTSIANFLETTHNKIVDGIMHPRRSHQNHLVVDDFTQEVAESMFKYALEKAVNRKELRGKDSPNIQGFLLESVNSLLFDVLCATSRKFGDISKCTPELSDSKKSEVSATENLATTKLGGETISQLQLLSELKQPENTSEIEKHSLLAGKKEKENYPMPAEKENELNVNEPSIHTQMQTTAATIREAEVRQQDFSLSTGTLLVSKMNQGESKTPVACFAEDLATTVVSMATELAAICLENSSGKQPWFCALKSGSEGSEGLLLPCRTVVPFRRKETQNGVVIAKKHRAPRLSEIKRKTEEQPELMERLVNRVVDETINLDDPAISDPFALFASEVTARIMNCPELNVVDTSKQGQSSRSRLQCERLSTRGKAASYESIPEEEADPSGAHNTLDPGSRLGHNLSRGSSISKQSSCESITDEFSRFMVNQMETEGRGFDLLLDYYAGKNASSILAAAVQQVTSKKNGHLNVRTSACVSKQSSTESITEEFYRYILKDMDKENKDYGITKTKDWSNSLLPPPSRTPFCIRQSSVPDRRSSDSRLTVNSPIKANSFDGFARNVHVDSLNIYPSNSVSSTGLCKSDSCLYKRGQTDHITDMLIHETWASSIESLMRKNKIIAEPSEDSTEQDSSESQPHVQLFANRLATDIVESGKSFIGCHQEVTACHASVSERRQGFLQSCSGRTPSWSQQERTNRGQREVPLIHIEPDQKDEGSEDMRCNIRFIRDSHTNVQPQSSSEKVMSIQNRYVLKESTKTLLKGHAPNQTISRVTDELLTEYLNCKNLNTKHYTHIHRIPTVHYNKPNTSTCLFPFFLLLSNLLIVQGKDINRTAAAPSTCVEGACRSLSSSSEESGSGGWAQVAPDEDPQEETTCSFIHLSEGNGNSSASSLGVADLEGFPESSSSTGLNSEERLRVLQSQEQADEVTSGLSTAGSSCHRELQVMNFDLEVDGVDREMQATLQWIAASELGIPALYYRKTLQHTHIKFQKVVHLAAQRSWCVGDLFSLVLQFCRLHSEGEEELGLFDWLLKTQR</sequence>
<feature type="region of interest" description="Disordered" evidence="1">
    <location>
        <begin position="846"/>
        <end position="908"/>
    </location>
</feature>
<evidence type="ECO:0000256" key="1">
    <source>
        <dbReference type="SAM" id="MobiDB-lite"/>
    </source>
</evidence>
<reference evidence="2" key="1">
    <citation type="submission" date="2023-08" db="EMBL/GenBank/DDBJ databases">
        <title>Pelteobagrus vachellii genome.</title>
        <authorList>
            <person name="Liu H."/>
        </authorList>
    </citation>
    <scope>NUCLEOTIDE SEQUENCE</scope>
    <source>
        <strain evidence="2">PRFRI_2022a</strain>
        <tissue evidence="2">Muscle</tissue>
    </source>
</reference>
<protein>
    <recommendedName>
        <fullName evidence="4">A-kinase anchor protein SPHKAP</fullName>
    </recommendedName>
</protein>
<feature type="region of interest" description="Disordered" evidence="1">
    <location>
        <begin position="1341"/>
        <end position="1364"/>
    </location>
</feature>
<keyword evidence="3" id="KW-1185">Reference proteome</keyword>
<dbReference type="EMBL" id="JAVHJS010000009">
    <property type="protein sequence ID" value="KAK2848216.1"/>
    <property type="molecule type" value="Genomic_DNA"/>
</dbReference>
<feature type="region of interest" description="Disordered" evidence="1">
    <location>
        <begin position="216"/>
        <end position="265"/>
    </location>
</feature>
<dbReference type="GO" id="GO:0005739">
    <property type="term" value="C:mitochondrion"/>
    <property type="evidence" value="ECO:0007669"/>
    <property type="project" value="TreeGrafter"/>
</dbReference>
<feature type="region of interest" description="Disordered" evidence="1">
    <location>
        <begin position="1380"/>
        <end position="1404"/>
    </location>
</feature>
<dbReference type="PANTHER" id="PTHR10226">
    <property type="entry name" value="A KINASE ANCHOR PROTEIN"/>
    <property type="match status" value="1"/>
</dbReference>
<gene>
    <name evidence="2" type="ORF">Q7C36_009898</name>
</gene>
<feature type="compositionally biased region" description="Polar residues" evidence="1">
    <location>
        <begin position="846"/>
        <end position="857"/>
    </location>
</feature>
<comment type="caution">
    <text evidence="2">The sequence shown here is derived from an EMBL/GenBank/DDBJ whole genome shotgun (WGS) entry which is preliminary data.</text>
</comment>
<feature type="compositionally biased region" description="Low complexity" evidence="1">
    <location>
        <begin position="254"/>
        <end position="265"/>
    </location>
</feature>
<name>A0AA88N201_TACVA</name>
<organism evidence="2 3">
    <name type="scientific">Tachysurus vachellii</name>
    <name type="common">Darkbarbel catfish</name>
    <name type="synonym">Pelteobagrus vachellii</name>
    <dbReference type="NCBI Taxonomy" id="175792"/>
    <lineage>
        <taxon>Eukaryota</taxon>
        <taxon>Metazoa</taxon>
        <taxon>Chordata</taxon>
        <taxon>Craniata</taxon>
        <taxon>Vertebrata</taxon>
        <taxon>Euteleostomi</taxon>
        <taxon>Actinopterygii</taxon>
        <taxon>Neopterygii</taxon>
        <taxon>Teleostei</taxon>
        <taxon>Ostariophysi</taxon>
        <taxon>Siluriformes</taxon>
        <taxon>Bagridae</taxon>
        <taxon>Tachysurus</taxon>
    </lineage>
</organism>
<accession>A0AA88N201</accession>